<comment type="caution">
    <text evidence="1">The sequence shown here is derived from an EMBL/GenBank/DDBJ whole genome shotgun (WGS) entry which is preliminary data.</text>
</comment>
<dbReference type="Proteomes" id="UP000186308">
    <property type="component" value="Unassembled WGS sequence"/>
</dbReference>
<keyword evidence="2" id="KW-1185">Reference proteome</keyword>
<proteinExistence type="predicted"/>
<dbReference type="RefSeq" id="WP_029312928.1">
    <property type="nucleotide sequence ID" value="NZ_FTNE01000002.1"/>
</dbReference>
<name>A0A8G2CHX3_ACIRU</name>
<evidence type="ECO:0000313" key="2">
    <source>
        <dbReference type="Proteomes" id="UP000186308"/>
    </source>
</evidence>
<protein>
    <submittedName>
        <fullName evidence="1">Uncharacterized protein</fullName>
    </submittedName>
</protein>
<evidence type="ECO:0000313" key="1">
    <source>
        <dbReference type="EMBL" id="SIQ14831.1"/>
    </source>
</evidence>
<dbReference type="AlphaFoldDB" id="A0A8G2CHX3"/>
<reference evidence="1 2" key="1">
    <citation type="submission" date="2017-01" db="EMBL/GenBank/DDBJ databases">
        <authorList>
            <person name="Varghese N."/>
            <person name="Submissions S."/>
        </authorList>
    </citation>
    <scope>NUCLEOTIDE SEQUENCE [LARGE SCALE GENOMIC DNA]</scope>
    <source>
        <strain evidence="1 2">ATCC 35905</strain>
    </source>
</reference>
<gene>
    <name evidence="1" type="ORF">SAMN05421828_10214</name>
</gene>
<dbReference type="EMBL" id="FTNE01000002">
    <property type="protein sequence ID" value="SIQ14831.1"/>
    <property type="molecule type" value="Genomic_DNA"/>
</dbReference>
<sequence length="73" mass="8624">MPPWIVFRRDSEGVIERVDGLWDAPDAQAAIQRMCNERDRVDDGHWLAERPEDQPHIMNWALDEEKKGRPKRS</sequence>
<organism evidence="1 2">
    <name type="scientific">Acidiphilium rubrum</name>
    <dbReference type="NCBI Taxonomy" id="526"/>
    <lineage>
        <taxon>Bacteria</taxon>
        <taxon>Pseudomonadati</taxon>
        <taxon>Pseudomonadota</taxon>
        <taxon>Alphaproteobacteria</taxon>
        <taxon>Acetobacterales</taxon>
        <taxon>Acidocellaceae</taxon>
        <taxon>Acidiphilium</taxon>
    </lineage>
</organism>
<accession>A0A8G2CHX3</accession>